<dbReference type="InterPro" id="IPR014718">
    <property type="entry name" value="GH-type_carb-bd"/>
</dbReference>
<sequence length="296" mass="32902">MMDTIRLTAGSLDVAEISLLGAELRSWRAGGVEAIWTPQPSVWPQTAPLLFPVVGWTRDGRARVDGETFPLGLHGFARRKRFALLERSADEARLVLEEDEDTRSLYPFAFRLEAHFALRPGKLRVALAAANRDARPLPYACGLHPGFRWPLDDSPFPHAIRFDREENREVPVIAPGGLFSDRRRAIPLAGKRLPLSAALLEKEALCFLGAASRRLLYDNGDGLVLTIELEDFPHIALWSLPPAPFLCIEAWTGHGDPEDFSGDLYEKPSMRILAPGESAVHAATFRLSRGEPPREE</sequence>
<dbReference type="OrthoDB" id="9795355at2"/>
<keyword evidence="2" id="KW-1185">Reference proteome</keyword>
<dbReference type="EMBL" id="PUIV01000023">
    <property type="protein sequence ID" value="PWB93324.1"/>
    <property type="molecule type" value="Genomic_DNA"/>
</dbReference>
<evidence type="ECO:0000313" key="2">
    <source>
        <dbReference type="Proteomes" id="UP000245137"/>
    </source>
</evidence>
<organism evidence="1 2">
    <name type="scientific">Methylosinus sporium</name>
    <dbReference type="NCBI Taxonomy" id="428"/>
    <lineage>
        <taxon>Bacteria</taxon>
        <taxon>Pseudomonadati</taxon>
        <taxon>Pseudomonadota</taxon>
        <taxon>Alphaproteobacteria</taxon>
        <taxon>Hyphomicrobiales</taxon>
        <taxon>Methylocystaceae</taxon>
        <taxon>Methylosinus</taxon>
    </lineage>
</organism>
<name>A0A2U1SNZ4_METSR</name>
<proteinExistence type="predicted"/>
<dbReference type="Gene3D" id="2.70.98.10">
    <property type="match status" value="1"/>
</dbReference>
<dbReference type="Pfam" id="PF01263">
    <property type="entry name" value="Aldose_epim"/>
    <property type="match status" value="1"/>
</dbReference>
<dbReference type="GO" id="GO:0016853">
    <property type="term" value="F:isomerase activity"/>
    <property type="evidence" value="ECO:0007669"/>
    <property type="project" value="InterPro"/>
</dbReference>
<dbReference type="InterPro" id="IPR008183">
    <property type="entry name" value="Aldose_1/G6P_1-epimerase"/>
</dbReference>
<dbReference type="GO" id="GO:0030246">
    <property type="term" value="F:carbohydrate binding"/>
    <property type="evidence" value="ECO:0007669"/>
    <property type="project" value="InterPro"/>
</dbReference>
<comment type="caution">
    <text evidence="1">The sequence shown here is derived from an EMBL/GenBank/DDBJ whole genome shotgun (WGS) entry which is preliminary data.</text>
</comment>
<dbReference type="InterPro" id="IPR037481">
    <property type="entry name" value="LacX"/>
</dbReference>
<reference evidence="1 2" key="1">
    <citation type="journal article" date="2018" name="Appl. Microbiol. Biotechnol.">
        <title>Co-cultivation of the strictly anaerobic methanogen Methanosarcina barkeri with aerobic methanotrophs in an oxygen-limited membrane bioreactor.</title>
        <authorList>
            <person name="In 't Zandt M.H."/>
            <person name="van den Bosch T.J.M."/>
            <person name="Rijkers R."/>
            <person name="van Kessel M.A.H.J."/>
            <person name="Jetten M.S.M."/>
            <person name="Welte C.U."/>
        </authorList>
    </citation>
    <scope>NUCLEOTIDE SEQUENCE [LARGE SCALE GENOMIC DNA]</scope>
    <source>
        <strain evidence="1 2">DSM 17706</strain>
    </source>
</reference>
<protein>
    <submittedName>
        <fullName evidence="1">Aldose epimerase</fullName>
    </submittedName>
</protein>
<evidence type="ECO:0000313" key="1">
    <source>
        <dbReference type="EMBL" id="PWB93324.1"/>
    </source>
</evidence>
<accession>A0A2U1SNZ4</accession>
<dbReference type="CDD" id="cd09024">
    <property type="entry name" value="Aldose_epim_lacX"/>
    <property type="match status" value="1"/>
</dbReference>
<dbReference type="SUPFAM" id="SSF74650">
    <property type="entry name" value="Galactose mutarotase-like"/>
    <property type="match status" value="1"/>
</dbReference>
<dbReference type="RefSeq" id="WP_108917794.1">
    <property type="nucleotide sequence ID" value="NZ_BGJY01000007.1"/>
</dbReference>
<dbReference type="Proteomes" id="UP000245137">
    <property type="component" value="Unassembled WGS sequence"/>
</dbReference>
<dbReference type="AlphaFoldDB" id="A0A2U1SNZ4"/>
<dbReference type="GO" id="GO:0005975">
    <property type="term" value="P:carbohydrate metabolic process"/>
    <property type="evidence" value="ECO:0007669"/>
    <property type="project" value="InterPro"/>
</dbReference>
<dbReference type="InterPro" id="IPR011013">
    <property type="entry name" value="Gal_mutarotase_sf_dom"/>
</dbReference>
<gene>
    <name evidence="1" type="ORF">C5689_13485</name>
</gene>